<dbReference type="InterPro" id="IPR050437">
    <property type="entry name" value="Ribos_protein_bS1-like"/>
</dbReference>
<accession>A0A1F4STN2</accession>
<evidence type="ECO:0000259" key="1">
    <source>
        <dbReference type="PROSITE" id="PS50126"/>
    </source>
</evidence>
<dbReference type="Gene3D" id="2.40.50.140">
    <property type="entry name" value="Nucleic acid-binding proteins"/>
    <property type="match status" value="1"/>
</dbReference>
<dbReference type="PROSITE" id="PS50126">
    <property type="entry name" value="S1"/>
    <property type="match status" value="1"/>
</dbReference>
<reference evidence="2 3" key="1">
    <citation type="journal article" date="2016" name="Nat. Commun.">
        <title>Thousands of microbial genomes shed light on interconnected biogeochemical processes in an aquifer system.</title>
        <authorList>
            <person name="Anantharaman K."/>
            <person name="Brown C.T."/>
            <person name="Hug L.A."/>
            <person name="Sharon I."/>
            <person name="Castelle C.J."/>
            <person name="Probst A.J."/>
            <person name="Thomas B.C."/>
            <person name="Singh A."/>
            <person name="Wilkins M.J."/>
            <person name="Karaoz U."/>
            <person name="Brodie E.L."/>
            <person name="Williams K.H."/>
            <person name="Hubbard S.S."/>
            <person name="Banfield J.F."/>
        </authorList>
    </citation>
    <scope>NUCLEOTIDE SEQUENCE [LARGE SCALE GENOMIC DNA]</scope>
</reference>
<gene>
    <name evidence="2" type="ORF">A2310_04210</name>
</gene>
<dbReference type="GO" id="GO:0003729">
    <property type="term" value="F:mRNA binding"/>
    <property type="evidence" value="ECO:0007669"/>
    <property type="project" value="TreeGrafter"/>
</dbReference>
<comment type="caution">
    <text evidence="2">The sequence shown here is derived from an EMBL/GenBank/DDBJ whole genome shotgun (WGS) entry which is preliminary data.</text>
</comment>
<dbReference type="Pfam" id="PF00575">
    <property type="entry name" value="S1"/>
    <property type="match status" value="1"/>
</dbReference>
<feature type="domain" description="S1 motif" evidence="1">
    <location>
        <begin position="6"/>
        <end position="74"/>
    </location>
</feature>
<dbReference type="Proteomes" id="UP000178417">
    <property type="component" value="Unassembled WGS sequence"/>
</dbReference>
<dbReference type="EMBL" id="MEUB01000014">
    <property type="protein sequence ID" value="OGC23802.1"/>
    <property type="molecule type" value="Genomic_DNA"/>
</dbReference>
<name>A0A1F4STN2_UNCSA</name>
<organism evidence="2 3">
    <name type="scientific">candidate division WOR-1 bacterium RIFOXYB2_FULL_37_13</name>
    <dbReference type="NCBI Taxonomy" id="1802579"/>
    <lineage>
        <taxon>Bacteria</taxon>
        <taxon>Bacillati</taxon>
        <taxon>Saganbacteria</taxon>
    </lineage>
</organism>
<dbReference type="SMART" id="SM00316">
    <property type="entry name" value="S1"/>
    <property type="match status" value="1"/>
</dbReference>
<proteinExistence type="predicted"/>
<dbReference type="GO" id="GO:0006412">
    <property type="term" value="P:translation"/>
    <property type="evidence" value="ECO:0007669"/>
    <property type="project" value="TreeGrafter"/>
</dbReference>
<dbReference type="GO" id="GO:0003735">
    <property type="term" value="F:structural constituent of ribosome"/>
    <property type="evidence" value="ECO:0007669"/>
    <property type="project" value="TreeGrafter"/>
</dbReference>
<dbReference type="PANTHER" id="PTHR10724">
    <property type="entry name" value="30S RIBOSOMAL PROTEIN S1"/>
    <property type="match status" value="1"/>
</dbReference>
<dbReference type="InterPro" id="IPR012340">
    <property type="entry name" value="NA-bd_OB-fold"/>
</dbReference>
<sequence length="134" mass="15066">MPIEIGSEVEGKVTGITKYGAFVELGPGCVGLVHISQISDTYVSNINEHIKIGDVVKVKVMGLVKEGKYDLSIKMVGKEVHARKYFKSDKDRKEKPPPGSFEDKITKFLKDSEERLLDVKRNIENKQGTVKKFR</sequence>
<dbReference type="AlphaFoldDB" id="A0A1F4STN2"/>
<dbReference type="PANTHER" id="PTHR10724:SF10">
    <property type="entry name" value="S1 RNA-BINDING DOMAIN-CONTAINING PROTEIN 1"/>
    <property type="match status" value="1"/>
</dbReference>
<dbReference type="STRING" id="1802579.A2310_04210"/>
<evidence type="ECO:0000313" key="3">
    <source>
        <dbReference type="Proteomes" id="UP000178417"/>
    </source>
</evidence>
<dbReference type="SUPFAM" id="SSF50249">
    <property type="entry name" value="Nucleic acid-binding proteins"/>
    <property type="match status" value="1"/>
</dbReference>
<evidence type="ECO:0000313" key="2">
    <source>
        <dbReference type="EMBL" id="OGC23802.1"/>
    </source>
</evidence>
<dbReference type="InterPro" id="IPR003029">
    <property type="entry name" value="S1_domain"/>
</dbReference>
<protein>
    <recommendedName>
        <fullName evidence="1">S1 motif domain-containing protein</fullName>
    </recommendedName>
</protein>